<evidence type="ECO:0000256" key="3">
    <source>
        <dbReference type="ARBA" id="ARBA00022801"/>
    </source>
</evidence>
<evidence type="ECO:0000259" key="7">
    <source>
        <dbReference type="Pfam" id="PF13086"/>
    </source>
</evidence>
<dbReference type="Pfam" id="PF13086">
    <property type="entry name" value="AAA_11"/>
    <property type="match status" value="1"/>
</dbReference>
<dbReference type="PANTHER" id="PTHR43788:SF8">
    <property type="entry name" value="DNA-BINDING PROTEIN SMUBP-2"/>
    <property type="match status" value="1"/>
</dbReference>
<keyword evidence="2" id="KW-0547">Nucleotide-binding</keyword>
<dbReference type="PANTHER" id="PTHR43788">
    <property type="entry name" value="DNA2/NAM7 HELICASE FAMILY MEMBER"/>
    <property type="match status" value="1"/>
</dbReference>
<dbReference type="InterPro" id="IPR041677">
    <property type="entry name" value="DNA2/NAM7_AAA_11"/>
</dbReference>
<evidence type="ECO:0000256" key="1">
    <source>
        <dbReference type="ARBA" id="ARBA00007913"/>
    </source>
</evidence>
<evidence type="ECO:0000256" key="2">
    <source>
        <dbReference type="ARBA" id="ARBA00022741"/>
    </source>
</evidence>
<dbReference type="GO" id="GO:0043139">
    <property type="term" value="F:5'-3' DNA helicase activity"/>
    <property type="evidence" value="ECO:0007669"/>
    <property type="project" value="TreeGrafter"/>
</dbReference>
<organism evidence="9 10">
    <name type="scientific">Candidatus Methanodesulfokora washburnensis</name>
    <dbReference type="NCBI Taxonomy" id="2478471"/>
    <lineage>
        <taxon>Archaea</taxon>
        <taxon>Thermoproteota</taxon>
        <taxon>Candidatus Korarchaeia</taxon>
        <taxon>Candidatus Korarchaeia incertae sedis</taxon>
        <taxon>Candidatus Methanodesulfokora</taxon>
    </lineage>
</organism>
<dbReference type="OrthoDB" id="45637at2157"/>
<dbReference type="GO" id="GO:0016787">
    <property type="term" value="F:hydrolase activity"/>
    <property type="evidence" value="ECO:0007669"/>
    <property type="project" value="UniProtKB-KW"/>
</dbReference>
<keyword evidence="4" id="KW-0347">Helicase</keyword>
<reference evidence="9 10" key="1">
    <citation type="submission" date="2018-10" db="EMBL/GenBank/DDBJ databases">
        <title>Co-occurring genomic capacity for anaerobic methane metabolism and dissimilatory sulfite reduction discovered in the Korarchaeota.</title>
        <authorList>
            <person name="Mckay L.J."/>
            <person name="Dlakic M."/>
            <person name="Fields M.W."/>
            <person name="Delmont T.O."/>
            <person name="Eren A.M."/>
            <person name="Jay Z.J."/>
            <person name="Klingelsmith K.B."/>
            <person name="Rusch D.B."/>
            <person name="Inskeep W.P."/>
        </authorList>
    </citation>
    <scope>NUCLEOTIDE SEQUENCE [LARGE SCALE GENOMIC DNA]</scope>
    <source>
        <strain evidence="9 10">MDKW</strain>
    </source>
</reference>
<feature type="coiled-coil region" evidence="6">
    <location>
        <begin position="257"/>
        <end position="284"/>
    </location>
</feature>
<dbReference type="InterPro" id="IPR047187">
    <property type="entry name" value="SF1_C_Upf1"/>
</dbReference>
<keyword evidence="3" id="KW-0378">Hydrolase</keyword>
<evidence type="ECO:0000256" key="6">
    <source>
        <dbReference type="SAM" id="Coils"/>
    </source>
</evidence>
<dbReference type="GO" id="GO:0005524">
    <property type="term" value="F:ATP binding"/>
    <property type="evidence" value="ECO:0007669"/>
    <property type="project" value="UniProtKB-KW"/>
</dbReference>
<keyword evidence="10" id="KW-1185">Reference proteome</keyword>
<dbReference type="EMBL" id="RCOS01000158">
    <property type="protein sequence ID" value="RSN72349.1"/>
    <property type="molecule type" value="Genomic_DNA"/>
</dbReference>
<feature type="domain" description="DNA2/NAM7 helicase helicase" evidence="7">
    <location>
        <begin position="163"/>
        <end position="393"/>
    </location>
</feature>
<feature type="domain" description="DNA2/NAM7 helicase-like C-terminal" evidence="8">
    <location>
        <begin position="415"/>
        <end position="588"/>
    </location>
</feature>
<comment type="similarity">
    <text evidence="1">Belongs to the DNA2/NAM7 helicase family.</text>
</comment>
<gene>
    <name evidence="9" type="ORF">D6D85_14140</name>
</gene>
<sequence>MGKSPIEDERKFLLGIRELLRREREVEKREAYEDRVRAKVLDVTEDLVTLECSFPMFREGDIIGHITQEGDVKPIGSVLAEGTVITVGTNREIRLEEGQPVDLCKGEVLVGYDLQISLIDRILNDELDDLERDAVLCLFGGGNTGSGKRISLSDKLDSTGKIELDESQIEAVERILGLGDGELLIVVGPPGTGKTRVIAKAALELRKRGERVLITSHTNRAVDNALEALPVEISLRVGRPEKVLKRIRPYLLSYKARTALGSRLEQIESQISKLRKEIKGLHGLAEEWKRVSREKYNEVKGTIKGKIKRIRDLYKERNKMLVDESKKLVEKAGIMGSTLIKSNMPPLHVERFDTVLIDECSQASITLALLGMIKARKWVLVGDHKQLLPVFKSIRDKRLVERLSAFCLMREFYGKGEVWLRNHYRSNSRIINFSCRYVYNGMISPVKECDGIKLEIRNYPREMEFLNPDIPAVFLDVRGEDFVEGRSRANRAEVEAVVRIARTLKRLGIRSERIGIITPYKAQRNRIAEELKDEKLEVNTVDSFQGREKDVIIFSVTSTGNMDFVSDENRLNVAFTRARKKLIVVGNAESIEKISGGLLYKYLMYVRNLNGFFKWQMR</sequence>
<dbReference type="Pfam" id="PF13087">
    <property type="entry name" value="AAA_12"/>
    <property type="match status" value="1"/>
</dbReference>
<comment type="caution">
    <text evidence="9">The sequence shown here is derived from an EMBL/GenBank/DDBJ whole genome shotgun (WGS) entry which is preliminary data.</text>
</comment>
<keyword evidence="5" id="KW-0067">ATP-binding</keyword>
<protein>
    <recommendedName>
        <fullName evidence="11">AAA+ ATPase domain-containing protein</fullName>
    </recommendedName>
</protein>
<proteinExistence type="inferred from homology"/>
<dbReference type="InterPro" id="IPR050534">
    <property type="entry name" value="Coronavir_polyprotein_1ab"/>
</dbReference>
<evidence type="ECO:0000256" key="5">
    <source>
        <dbReference type="ARBA" id="ARBA00022840"/>
    </source>
</evidence>
<dbReference type="Gene3D" id="3.40.50.300">
    <property type="entry name" value="P-loop containing nucleotide triphosphate hydrolases"/>
    <property type="match status" value="2"/>
</dbReference>
<evidence type="ECO:0000313" key="10">
    <source>
        <dbReference type="Proteomes" id="UP000277582"/>
    </source>
</evidence>
<dbReference type="InterPro" id="IPR027417">
    <property type="entry name" value="P-loop_NTPase"/>
</dbReference>
<accession>A0A3R9QBB0</accession>
<dbReference type="SUPFAM" id="SSF52540">
    <property type="entry name" value="P-loop containing nucleoside triphosphate hydrolases"/>
    <property type="match status" value="1"/>
</dbReference>
<dbReference type="CDD" id="cd18808">
    <property type="entry name" value="SF1_C_Upf1"/>
    <property type="match status" value="1"/>
</dbReference>
<evidence type="ECO:0008006" key="11">
    <source>
        <dbReference type="Google" id="ProtNLM"/>
    </source>
</evidence>
<evidence type="ECO:0000313" key="9">
    <source>
        <dbReference type="EMBL" id="RSN72349.1"/>
    </source>
</evidence>
<evidence type="ECO:0000259" key="8">
    <source>
        <dbReference type="Pfam" id="PF13087"/>
    </source>
</evidence>
<dbReference type="RefSeq" id="WP_125672595.1">
    <property type="nucleotide sequence ID" value="NZ_RCOS01000158.1"/>
</dbReference>
<dbReference type="Proteomes" id="UP000277582">
    <property type="component" value="Unassembled WGS sequence"/>
</dbReference>
<name>A0A3R9QBB0_9CREN</name>
<dbReference type="InterPro" id="IPR041679">
    <property type="entry name" value="DNA2/NAM7-like_C"/>
</dbReference>
<evidence type="ECO:0000256" key="4">
    <source>
        <dbReference type="ARBA" id="ARBA00022806"/>
    </source>
</evidence>
<keyword evidence="6" id="KW-0175">Coiled coil</keyword>
<dbReference type="AlphaFoldDB" id="A0A3R9QBB0"/>